<dbReference type="PANTHER" id="PTHR24173">
    <property type="entry name" value="ANKYRIN REPEAT CONTAINING"/>
    <property type="match status" value="1"/>
</dbReference>
<evidence type="ECO:0000256" key="1">
    <source>
        <dbReference type="ARBA" id="ARBA00022737"/>
    </source>
</evidence>
<dbReference type="PROSITE" id="PS50297">
    <property type="entry name" value="ANK_REP_REGION"/>
    <property type="match status" value="3"/>
</dbReference>
<dbReference type="InterPro" id="IPR002110">
    <property type="entry name" value="Ankyrin_rpt"/>
</dbReference>
<comment type="caution">
    <text evidence="5">The sequence shown here is derived from an EMBL/GenBank/DDBJ whole genome shotgun (WGS) entry which is preliminary data.</text>
</comment>
<proteinExistence type="predicted"/>
<feature type="repeat" description="ANK" evidence="3">
    <location>
        <begin position="458"/>
        <end position="490"/>
    </location>
</feature>
<dbReference type="Pfam" id="PF12796">
    <property type="entry name" value="Ank_2"/>
    <property type="match status" value="2"/>
</dbReference>
<evidence type="ECO:0008006" key="7">
    <source>
        <dbReference type="Google" id="ProtNLM"/>
    </source>
</evidence>
<protein>
    <recommendedName>
        <fullName evidence="7">ANK_REP_REGION domain-containing protein</fullName>
    </recommendedName>
</protein>
<dbReference type="AlphaFoldDB" id="A0A9D4U3D3"/>
<keyword evidence="6" id="KW-1185">Reference proteome</keyword>
<evidence type="ECO:0000256" key="2">
    <source>
        <dbReference type="ARBA" id="ARBA00023043"/>
    </source>
</evidence>
<dbReference type="Gene3D" id="3.80.10.10">
    <property type="entry name" value="Ribonuclease Inhibitor"/>
    <property type="match status" value="1"/>
</dbReference>
<dbReference type="SUPFAM" id="SSF48403">
    <property type="entry name" value="Ankyrin repeat"/>
    <property type="match status" value="1"/>
</dbReference>
<dbReference type="Gene3D" id="1.25.40.20">
    <property type="entry name" value="Ankyrin repeat-containing domain"/>
    <property type="match status" value="2"/>
</dbReference>
<evidence type="ECO:0000256" key="3">
    <source>
        <dbReference type="PROSITE-ProRule" id="PRU00023"/>
    </source>
</evidence>
<reference evidence="5" key="1">
    <citation type="submission" date="2021-01" db="EMBL/GenBank/DDBJ databases">
        <title>Adiantum capillus-veneris genome.</title>
        <authorList>
            <person name="Fang Y."/>
            <person name="Liao Q."/>
        </authorList>
    </citation>
    <scope>NUCLEOTIDE SEQUENCE</scope>
    <source>
        <strain evidence="5">H3</strain>
        <tissue evidence="5">Leaf</tissue>
    </source>
</reference>
<keyword evidence="1" id="KW-0677">Repeat</keyword>
<dbReference type="SMART" id="SM00248">
    <property type="entry name" value="ANK"/>
    <property type="match status" value="5"/>
</dbReference>
<feature type="non-terminal residue" evidence="5">
    <location>
        <position position="580"/>
    </location>
</feature>
<evidence type="ECO:0000256" key="4">
    <source>
        <dbReference type="SAM" id="MobiDB-lite"/>
    </source>
</evidence>
<dbReference type="PANTHER" id="PTHR24173:SF74">
    <property type="entry name" value="ANKYRIN REPEAT DOMAIN-CONTAINING PROTEIN 16"/>
    <property type="match status" value="1"/>
</dbReference>
<dbReference type="Pfam" id="PF00023">
    <property type="entry name" value="Ank"/>
    <property type="match status" value="1"/>
</dbReference>
<dbReference type="OrthoDB" id="7729168at2759"/>
<evidence type="ECO:0000313" key="5">
    <source>
        <dbReference type="EMBL" id="KAI5060846.1"/>
    </source>
</evidence>
<feature type="region of interest" description="Disordered" evidence="4">
    <location>
        <begin position="536"/>
        <end position="580"/>
    </location>
</feature>
<name>A0A9D4U3D3_ADICA</name>
<dbReference type="EMBL" id="JABFUD020000023">
    <property type="protein sequence ID" value="KAI5060846.1"/>
    <property type="molecule type" value="Genomic_DNA"/>
</dbReference>
<feature type="repeat" description="ANK" evidence="3">
    <location>
        <begin position="271"/>
        <end position="303"/>
    </location>
</feature>
<dbReference type="PROSITE" id="PS50088">
    <property type="entry name" value="ANK_REPEAT"/>
    <property type="match status" value="3"/>
</dbReference>
<dbReference type="Proteomes" id="UP000886520">
    <property type="component" value="Chromosome 23"/>
</dbReference>
<accession>A0A9D4U3D3</accession>
<organism evidence="5 6">
    <name type="scientific">Adiantum capillus-veneris</name>
    <name type="common">Maidenhair fern</name>
    <dbReference type="NCBI Taxonomy" id="13818"/>
    <lineage>
        <taxon>Eukaryota</taxon>
        <taxon>Viridiplantae</taxon>
        <taxon>Streptophyta</taxon>
        <taxon>Embryophyta</taxon>
        <taxon>Tracheophyta</taxon>
        <taxon>Polypodiopsida</taxon>
        <taxon>Polypodiidae</taxon>
        <taxon>Polypodiales</taxon>
        <taxon>Pteridineae</taxon>
        <taxon>Pteridaceae</taxon>
        <taxon>Vittarioideae</taxon>
        <taxon>Adiantum</taxon>
    </lineage>
</organism>
<dbReference type="InterPro" id="IPR036770">
    <property type="entry name" value="Ankyrin_rpt-contain_sf"/>
</dbReference>
<feature type="repeat" description="ANK" evidence="3">
    <location>
        <begin position="304"/>
        <end position="336"/>
    </location>
</feature>
<dbReference type="InterPro" id="IPR032675">
    <property type="entry name" value="LRR_dom_sf"/>
</dbReference>
<evidence type="ECO:0000313" key="6">
    <source>
        <dbReference type="Proteomes" id="UP000886520"/>
    </source>
</evidence>
<keyword evidence="2 3" id="KW-0040">ANK repeat</keyword>
<sequence length="580" mass="63520">GCQKLTSAVADALAVSVRLGPHALSLQRCFGLCPAAAGNLLAAAAAEGSQLHCVLLSHLDRLDLPRYAPLSEVPVPDTIQPTKYVDAHLSCPRSDPHTLHRKELHDIASRIAGITVLALHNCGNLGAHELFAVGTTCPHLEYLLIGGSVEALHLRSNTEVATPSVIALVESIKSLRCLLVLEATFFPEFVLQGLREQAEGVEVWNFCEKESICSALTFLSNQDIAEQAFSPRNNYASFEASKARWNRDGVDAKSKYVSLALRAAVNCSDLRRRTPLHVAANDVEAEMVRGLLTLGASLQLKDSTGATALFDAAWNGHFDICELLLISGADVFSRNRAGENSLYVAALKGHTSVVRLFVSHCEANNFNWQTSEVYGDGWTPLMAAAVADRQDVAKVLLEAAGLHTFYGCSNKECSLCTKNTRVPGVEASMEEQRTFESKDENAHAGMKCNQILDAQNRYGQTALHIAARRGSEWFVSYLLHAGASLNVKDEYKRRAVDLAEKQKHTVVTNLLKQWELQCKKLKVDNGLAEPYERGHSEIKHLSTRSQVNDESQPVKGFSRSGPKMPSFKQVWRAKGMKNPV</sequence>
<gene>
    <name evidence="5" type="ORF">GOP47_0023351</name>
</gene>